<keyword evidence="10" id="KW-0732">Signal</keyword>
<evidence type="ECO:0000256" key="7">
    <source>
        <dbReference type="ARBA" id="ARBA00022997"/>
    </source>
</evidence>
<dbReference type="RefSeq" id="WP_184041090.1">
    <property type="nucleotide sequence ID" value="NZ_JACHHY010000019.1"/>
</dbReference>
<dbReference type="GO" id="GO:0006508">
    <property type="term" value="P:proteolysis"/>
    <property type="evidence" value="ECO:0007669"/>
    <property type="project" value="UniProtKB-KW"/>
</dbReference>
<keyword evidence="4" id="KW-0479">Metal-binding</keyword>
<dbReference type="Gene3D" id="3.40.630.10">
    <property type="entry name" value="Zn peptidases"/>
    <property type="match status" value="1"/>
</dbReference>
<dbReference type="EMBL" id="JACHHY010000019">
    <property type="protein sequence ID" value="MBB5019749.1"/>
    <property type="molecule type" value="Genomic_DNA"/>
</dbReference>
<evidence type="ECO:0000256" key="6">
    <source>
        <dbReference type="ARBA" id="ARBA00022833"/>
    </source>
</evidence>
<dbReference type="PANTHER" id="PTHR43808">
    <property type="entry name" value="ACETYLORNITHINE DEACETYLASE"/>
    <property type="match status" value="1"/>
</dbReference>
<evidence type="ECO:0000256" key="3">
    <source>
        <dbReference type="ARBA" id="ARBA00022670"/>
    </source>
</evidence>
<evidence type="ECO:0000256" key="2">
    <source>
        <dbReference type="ARBA" id="ARBA00006247"/>
    </source>
</evidence>
<proteinExistence type="inferred from homology"/>
<evidence type="ECO:0000256" key="9">
    <source>
        <dbReference type="ARBA" id="ARBA00023285"/>
    </source>
</evidence>
<comment type="caution">
    <text evidence="11">The sequence shown here is derived from an EMBL/GenBank/DDBJ whole genome shotgun (WGS) entry which is preliminary data.</text>
</comment>
<dbReference type="InterPro" id="IPR036264">
    <property type="entry name" value="Bact_exopeptidase_dim_dom"/>
</dbReference>
<accession>A0A840MRP2</accession>
<keyword evidence="9" id="KW-0170">Cobalt</keyword>
<keyword evidence="12" id="KW-1185">Reference proteome</keyword>
<keyword evidence="7" id="KW-0224">Dipeptidase</keyword>
<evidence type="ECO:0000256" key="5">
    <source>
        <dbReference type="ARBA" id="ARBA00022801"/>
    </source>
</evidence>
<gene>
    <name evidence="11" type="ORF">HNQ59_003057</name>
</gene>
<dbReference type="NCBIfam" id="NF004809">
    <property type="entry name" value="PRK06156.1"/>
    <property type="match status" value="1"/>
</dbReference>
<dbReference type="NCBIfam" id="TIGR01887">
    <property type="entry name" value="dipeptidaselike"/>
    <property type="match status" value="1"/>
</dbReference>
<keyword evidence="6" id="KW-0862">Zinc</keyword>
<keyword evidence="3" id="KW-0645">Protease</keyword>
<organism evidence="11 12">
    <name type="scientific">Chitinivorax tropicus</name>
    <dbReference type="NCBI Taxonomy" id="714531"/>
    <lineage>
        <taxon>Bacteria</taxon>
        <taxon>Pseudomonadati</taxon>
        <taxon>Pseudomonadota</taxon>
        <taxon>Betaproteobacteria</taxon>
        <taxon>Chitinivorax</taxon>
    </lineage>
</organism>
<evidence type="ECO:0000256" key="10">
    <source>
        <dbReference type="SAM" id="SignalP"/>
    </source>
</evidence>
<dbReference type="Gene3D" id="3.30.70.360">
    <property type="match status" value="2"/>
</dbReference>
<dbReference type="InterPro" id="IPR002933">
    <property type="entry name" value="Peptidase_M20"/>
</dbReference>
<evidence type="ECO:0000256" key="8">
    <source>
        <dbReference type="ARBA" id="ARBA00023049"/>
    </source>
</evidence>
<name>A0A840MRP2_9PROT</name>
<dbReference type="Pfam" id="PF01546">
    <property type="entry name" value="Peptidase_M20"/>
    <property type="match status" value="1"/>
</dbReference>
<dbReference type="Proteomes" id="UP000575898">
    <property type="component" value="Unassembled WGS sequence"/>
</dbReference>
<feature type="chain" id="PRO_5032328297" evidence="10">
    <location>
        <begin position="26"/>
        <end position="576"/>
    </location>
</feature>
<comment type="similarity">
    <text evidence="2">Belongs to the peptidase M20A family.</text>
</comment>
<dbReference type="GO" id="GO:0008237">
    <property type="term" value="F:metallopeptidase activity"/>
    <property type="evidence" value="ECO:0007669"/>
    <property type="project" value="UniProtKB-KW"/>
</dbReference>
<dbReference type="InterPro" id="IPR050072">
    <property type="entry name" value="Peptidase_M20A"/>
</dbReference>
<dbReference type="SUPFAM" id="SSF53187">
    <property type="entry name" value="Zn-dependent exopeptidases"/>
    <property type="match status" value="1"/>
</dbReference>
<evidence type="ECO:0000313" key="11">
    <source>
        <dbReference type="EMBL" id="MBB5019749.1"/>
    </source>
</evidence>
<comment type="cofactor">
    <cofactor evidence="1">
        <name>Zn(2+)</name>
        <dbReference type="ChEBI" id="CHEBI:29105"/>
    </cofactor>
</comment>
<dbReference type="GO" id="GO:0008270">
    <property type="term" value="F:zinc ion binding"/>
    <property type="evidence" value="ECO:0007669"/>
    <property type="project" value="InterPro"/>
</dbReference>
<feature type="signal peptide" evidence="10">
    <location>
        <begin position="1"/>
        <end position="25"/>
    </location>
</feature>
<evidence type="ECO:0000256" key="4">
    <source>
        <dbReference type="ARBA" id="ARBA00022723"/>
    </source>
</evidence>
<reference evidence="11 12" key="1">
    <citation type="submission" date="2020-08" db="EMBL/GenBank/DDBJ databases">
        <title>Genomic Encyclopedia of Type Strains, Phase IV (KMG-IV): sequencing the most valuable type-strain genomes for metagenomic binning, comparative biology and taxonomic classification.</title>
        <authorList>
            <person name="Goeker M."/>
        </authorList>
    </citation>
    <scope>NUCLEOTIDE SEQUENCE [LARGE SCALE GENOMIC DNA]</scope>
    <source>
        <strain evidence="11 12">DSM 27165</strain>
    </source>
</reference>
<dbReference type="PANTHER" id="PTHR43808:SF31">
    <property type="entry name" value="N-ACETYL-L-CITRULLINE DEACETYLASE"/>
    <property type="match status" value="1"/>
</dbReference>
<dbReference type="AlphaFoldDB" id="A0A840MRP2"/>
<protein>
    <submittedName>
        <fullName evidence="11">Putative dipeptidase</fullName>
    </submittedName>
</protein>
<dbReference type="SUPFAM" id="SSF55031">
    <property type="entry name" value="Bacterial exopeptidase dimerisation domain"/>
    <property type="match status" value="1"/>
</dbReference>
<dbReference type="GO" id="GO:0006526">
    <property type="term" value="P:L-arginine biosynthetic process"/>
    <property type="evidence" value="ECO:0007669"/>
    <property type="project" value="TreeGrafter"/>
</dbReference>
<dbReference type="GO" id="GO:0016805">
    <property type="term" value="F:dipeptidase activity"/>
    <property type="evidence" value="ECO:0007669"/>
    <property type="project" value="UniProtKB-KW"/>
</dbReference>
<dbReference type="GO" id="GO:0008777">
    <property type="term" value="F:acetylornithine deacetylase activity"/>
    <property type="evidence" value="ECO:0007669"/>
    <property type="project" value="TreeGrafter"/>
</dbReference>
<evidence type="ECO:0000313" key="12">
    <source>
        <dbReference type="Proteomes" id="UP000575898"/>
    </source>
</evidence>
<dbReference type="InterPro" id="IPR010964">
    <property type="entry name" value="M20A_pepV-rel"/>
</dbReference>
<keyword evidence="8" id="KW-0482">Metalloprotease</keyword>
<sequence length="576" mass="62829">MKYTGFVATTFSLALTLVFSQLTQAETLKKPALDQLIQVPLSEPPPELKVWLKQAAAEQPLAEQAVSQYLARSALSGDELINIGRLLGVYNRINNQEAVIHAIDKMVSIKTVRNEKIPPYEDPAMLEFGKLVESIAKDFGLAFRNVDNRVFEVRLQGKGKEEFGILTHADVVPVVADEWVLDDGTKLDPFKMARIGGRLYGRGTIDDKGSVAAVLYAMKVVKESGVPLERTIRLMIDTTEETGGDAIKYYREHATLPEYNIVLDSKYPAVVAEKGAGNLKVFFPVEAGAEDEVTIVAMSGAGSANTVPETATAVIKGGDLAQVASRLAAAREPFIKQISPKGGAFNIAFKALSEGIEVKVTGISAHGSRPEEGINPVPRLTMFLQASGVKFALNHYSRAVQYINDLYGLGYWGEQMGLAYQDDFMGPLTMSPNYLREKDGKLEVTTNIRMPRGRTPDVLSKAVAGKVNAWAESNRVNLEISHSQGNWMARDPKGPWLVTLLNIFGEVTGLDAKSVSTAGSTTAKQMPNAINFGPAMPGKKYTAHNAKEYKEIADLGSDLQMFTEMLVRIGNLDKMQ</sequence>
<evidence type="ECO:0000256" key="1">
    <source>
        <dbReference type="ARBA" id="ARBA00001947"/>
    </source>
</evidence>
<keyword evidence="5" id="KW-0378">Hydrolase</keyword>